<evidence type="ECO:0000313" key="3">
    <source>
        <dbReference type="Proteomes" id="UP000298763"/>
    </source>
</evidence>
<dbReference type="Proteomes" id="UP000298763">
    <property type="component" value="Chromosome"/>
</dbReference>
<dbReference type="EMBL" id="JACHXS010000004">
    <property type="protein sequence ID" value="MBB3221722.1"/>
    <property type="molecule type" value="Genomic_DNA"/>
</dbReference>
<name>A0A4P8HLC4_9BURK</name>
<accession>A0A4P8HLC4</accession>
<sequence length="118" mass="13387">MSSKLPLPLKVPPDVWKWVRAQAAERRMPVGNYVLELLRRGILDETVDQTVTRLRSSASTAAMEELLRQILLLRFALEAHLGKPAWTVVQRDAALRAEEELRRLLDASPSSSQTMPDR</sequence>
<dbReference type="AlphaFoldDB" id="A0A4P8HLC4"/>
<dbReference type="EMBL" id="CP040017">
    <property type="protein sequence ID" value="QCP09058.1"/>
    <property type="molecule type" value="Genomic_DNA"/>
</dbReference>
<organism evidence="1 4">
    <name type="scientific">Pseudoduganella umbonata</name>
    <dbReference type="NCBI Taxonomy" id="864828"/>
    <lineage>
        <taxon>Bacteria</taxon>
        <taxon>Pseudomonadati</taxon>
        <taxon>Pseudomonadota</taxon>
        <taxon>Betaproteobacteria</taxon>
        <taxon>Burkholderiales</taxon>
        <taxon>Oxalobacteraceae</taxon>
        <taxon>Telluria group</taxon>
        <taxon>Pseudoduganella</taxon>
    </lineage>
</organism>
<evidence type="ECO:0000313" key="2">
    <source>
        <dbReference type="EMBL" id="QCP09058.1"/>
    </source>
</evidence>
<dbReference type="Proteomes" id="UP000584325">
    <property type="component" value="Unassembled WGS sequence"/>
</dbReference>
<protein>
    <submittedName>
        <fullName evidence="1">Uncharacterized protein</fullName>
    </submittedName>
</protein>
<keyword evidence="3" id="KW-1185">Reference proteome</keyword>
<reference evidence="2 3" key="1">
    <citation type="submission" date="2019-05" db="EMBL/GenBank/DDBJ databases">
        <title>Draft Genome Sequences of Six Type Strains of the Genus Massilia.</title>
        <authorList>
            <person name="Miess H."/>
            <person name="Frediansyhah A."/>
            <person name="Gross H."/>
        </authorList>
    </citation>
    <scope>NUCLEOTIDE SEQUENCE [LARGE SCALE GENOMIC DNA]</scope>
    <source>
        <strain evidence="2 3">DSMZ 26121</strain>
    </source>
</reference>
<proteinExistence type="predicted"/>
<gene>
    <name evidence="2" type="ORF">FCL38_00370</name>
    <name evidence="1" type="ORF">FHS02_002532</name>
</gene>
<evidence type="ECO:0000313" key="4">
    <source>
        <dbReference type="Proteomes" id="UP000584325"/>
    </source>
</evidence>
<reference evidence="1 4" key="2">
    <citation type="submission" date="2020-08" db="EMBL/GenBank/DDBJ databases">
        <title>Genomic Encyclopedia of Type Strains, Phase III (KMG-III): the genomes of soil and plant-associated and newly described type strains.</title>
        <authorList>
            <person name="Whitman W."/>
        </authorList>
    </citation>
    <scope>NUCLEOTIDE SEQUENCE [LARGE SCALE GENOMIC DNA]</scope>
    <source>
        <strain evidence="1 4">CECT 7753</strain>
    </source>
</reference>
<dbReference type="OrthoDB" id="10001476at2"/>
<evidence type="ECO:0000313" key="1">
    <source>
        <dbReference type="EMBL" id="MBB3221722.1"/>
    </source>
</evidence>
<dbReference type="RefSeq" id="WP_137311947.1">
    <property type="nucleotide sequence ID" value="NZ_CP040017.1"/>
</dbReference>